<dbReference type="AlphaFoldDB" id="I2NLJ1"/>
<evidence type="ECO:0000313" key="1">
    <source>
        <dbReference type="EMBL" id="EIG26702.1"/>
    </source>
</evidence>
<accession>I2NLJ1</accession>
<reference evidence="1 2" key="1">
    <citation type="submission" date="2012-04" db="EMBL/GenBank/DDBJ databases">
        <authorList>
            <person name="Harkins D.M."/>
            <person name="Madupu R."/>
            <person name="Durkin A.S."/>
            <person name="Torralba M."/>
            <person name="Methe B."/>
            <person name="Sutton G.G."/>
            <person name="Nelson K.E."/>
        </authorList>
    </citation>
    <scope>NUCLEOTIDE SEQUENCE [LARGE SCALE GENOMIC DNA]</scope>
    <source>
        <strain evidence="1 2">VK64</strain>
    </source>
</reference>
<name>I2NLJ1_NEISI</name>
<proteinExistence type="predicted"/>
<evidence type="ECO:0000313" key="2">
    <source>
        <dbReference type="Proteomes" id="UP000004473"/>
    </source>
</evidence>
<dbReference type="Proteomes" id="UP000004473">
    <property type="component" value="Unassembled WGS sequence"/>
</dbReference>
<organism evidence="1 2">
    <name type="scientific">Neisseria sicca VK64</name>
    <dbReference type="NCBI Taxonomy" id="1095748"/>
    <lineage>
        <taxon>Bacteria</taxon>
        <taxon>Pseudomonadati</taxon>
        <taxon>Pseudomonadota</taxon>
        <taxon>Betaproteobacteria</taxon>
        <taxon>Neisseriales</taxon>
        <taxon>Neisseriaceae</taxon>
        <taxon>Neisseria</taxon>
    </lineage>
</organism>
<protein>
    <submittedName>
        <fullName evidence="1">Uncharacterized protein</fullName>
    </submittedName>
</protein>
<gene>
    <name evidence="1" type="ORF">HMPREF1051_0524</name>
</gene>
<dbReference type="PATRIC" id="fig|1095748.3.peg.1964"/>
<dbReference type="RefSeq" id="WP_003767454.1">
    <property type="nucleotide sequence ID" value="NZ_AJMT01000150.1"/>
</dbReference>
<comment type="caution">
    <text evidence="1">The sequence shown here is derived from an EMBL/GenBank/DDBJ whole genome shotgun (WGS) entry which is preliminary data.</text>
</comment>
<dbReference type="EMBL" id="AJMT01000150">
    <property type="protein sequence ID" value="EIG26702.1"/>
    <property type="molecule type" value="Genomic_DNA"/>
</dbReference>
<sequence>MNIKPPENLLQQRFLFSFSKRKPDGLSSSLHERGRQTVRLVLKSCLMFGGAKQGRRQFSDDLGFESRLG</sequence>